<accession>A0ABT7NJK6</accession>
<reference evidence="15" key="2">
    <citation type="journal article" date="2022" name="Sci. Total Environ.">
        <title>Prevalence, transmission, and molecular epidemiology of tet(X)-positive bacteria among humans, animals, and environmental niches in China: An epidemiological, and genomic-based study.</title>
        <authorList>
            <person name="Dong N."/>
            <person name="Zeng Y."/>
            <person name="Cai C."/>
            <person name="Sun C."/>
            <person name="Lu J."/>
            <person name="Liu C."/>
            <person name="Zhou H."/>
            <person name="Sun Q."/>
            <person name="Shu L."/>
            <person name="Wang H."/>
            <person name="Wang Y."/>
            <person name="Wang S."/>
            <person name="Wu C."/>
            <person name="Chan E.W."/>
            <person name="Chen G."/>
            <person name="Shen Z."/>
            <person name="Chen S."/>
            <person name="Zhang R."/>
        </authorList>
    </citation>
    <scope>NUCLEOTIDE SEQUENCE</scope>
    <source>
        <strain evidence="15">R1692</strain>
    </source>
</reference>
<feature type="chain" id="PRO_5046076784" evidence="12">
    <location>
        <begin position="30"/>
        <end position="1068"/>
    </location>
</feature>
<comment type="subcellular location">
    <subcellularLocation>
        <location evidence="1 10">Cell outer membrane</location>
        <topology evidence="1 10">Multi-pass membrane protein</topology>
    </subcellularLocation>
</comment>
<gene>
    <name evidence="15" type="ORF">HX018_03705</name>
</gene>
<keyword evidence="7 10" id="KW-0472">Membrane</keyword>
<dbReference type="SUPFAM" id="SSF56935">
    <property type="entry name" value="Porins"/>
    <property type="match status" value="1"/>
</dbReference>
<comment type="similarity">
    <text evidence="10 11">Belongs to the TonB-dependent receptor family.</text>
</comment>
<dbReference type="InterPro" id="IPR037066">
    <property type="entry name" value="Plug_dom_sf"/>
</dbReference>
<dbReference type="InterPro" id="IPR023997">
    <property type="entry name" value="TonB-dep_OMP_SusC/RagA_CS"/>
</dbReference>
<feature type="domain" description="TonB-dependent receptor plug" evidence="14">
    <location>
        <begin position="139"/>
        <end position="266"/>
    </location>
</feature>
<sequence>MKIRPLMKHGNQAFVLLLLLLCCCAPIYAQNKAVMSVLVHDRQGNPLSNSSVLLSNADLQINTTRSTDEHGLVVFEGLQPHGKYCVKVSFTGYTGKRQCDIIVKPANRTNLVIKLDQEEIQNIDAVVVTALGIKREDKSLGYSTQTVDNAALTETKTNNWTSALSGKVAGLTIQGVGAGPMGSNRITLRGESSLNLNNNQALVVIDGVPLSSKITGTGFNSYLSQDSPVDFGSNISNVNADDIDNVTVLKGPAATALYGSRAAAGALIITTKSAKRKERGIGVSLNSNTSLEEVNRWPDYQFEYGEGRQDKYYSYGNTVDGANTSTTVGAGRGFGPKFNGQEYFQYDPSTPDGIATVRTPWVAQKDYISGFFQRGLTSSNNISVEGGNEINGARASFTYLKNTWILPNTGFERMNVLFNANQQLSKRLKVSGRFNYSNNKSDNLPSAGYNNQTLMYFLILGTAPNIKPEWFKPYWVPGKEGVEQYRPFNSGPDNPYVILYEMLNKMKKHNLVGNISATYEFSPTVNLMLRSGLDFSNEERSQQRPFNMTKFPKGMYREQGLNNYESNSDFLLSYVPKLESDFKYNISLGGNYMSQYYNLKSMNADQLAQPGIYQLSNSLDPVVPQSDRQEKAIASLYAFGQLSYKEMIFLDVTGRNDWSSTLPSGERSFFYPSVNSSFILSQLFKMPDVISFAKARLSWAQVGNDTSPYQTARYYNQIYGNNLTNQRVLFNPNLKPEITTSYEAGLDLRFLDGRVGADMSIYMNNSRNQILATPVDPVSGYNSALINAGLINSKGIELVLNGQPILNDQFKWKSAVNWALNRSYVKELAPGINTQIIYNNAGVVTIEARPGARMGDMYGRGFLRNEIGQIIYNEAGLPELDTEVKKWGNAFADWKMGFSNDFTYKSIGLHILLDMQKGGSIYSLTNYKTNELGKVKTSLPGREGGIVGDGVVPQADGTYKPNDKSVSALVYYPTYYSMSNLETNIFDASFLKIREVRLSYTFPVNLLKQFKLSNASVSLWGRDLFNFTSFPAFDPEGGNLNNGTVTPGVELAQFPSARSMGVNLSIGF</sequence>
<proteinExistence type="inferred from homology"/>
<name>A0ABT7NJK6_9SPHI</name>
<keyword evidence="4 10" id="KW-0812">Transmembrane</keyword>
<keyword evidence="6 11" id="KW-0798">TonB box</keyword>
<dbReference type="Proteomes" id="UP001170954">
    <property type="component" value="Unassembled WGS sequence"/>
</dbReference>
<evidence type="ECO:0000256" key="6">
    <source>
        <dbReference type="ARBA" id="ARBA00023077"/>
    </source>
</evidence>
<dbReference type="PROSITE" id="PS52016">
    <property type="entry name" value="TONB_DEPENDENT_REC_3"/>
    <property type="match status" value="1"/>
</dbReference>
<keyword evidence="2 10" id="KW-0813">Transport</keyword>
<evidence type="ECO:0000313" key="15">
    <source>
        <dbReference type="EMBL" id="MDM1047346.1"/>
    </source>
</evidence>
<protein>
    <submittedName>
        <fullName evidence="15">SusC/RagA family TonB-linked outer membrane protein</fullName>
    </submittedName>
</protein>
<evidence type="ECO:0000256" key="4">
    <source>
        <dbReference type="ARBA" id="ARBA00022692"/>
    </source>
</evidence>
<dbReference type="PANTHER" id="PTHR30069">
    <property type="entry name" value="TONB-DEPENDENT OUTER MEMBRANE RECEPTOR"/>
    <property type="match status" value="1"/>
</dbReference>
<evidence type="ECO:0000259" key="14">
    <source>
        <dbReference type="Pfam" id="PF07715"/>
    </source>
</evidence>
<keyword evidence="9 10" id="KW-0998">Cell outer membrane</keyword>
<evidence type="ECO:0000256" key="9">
    <source>
        <dbReference type="ARBA" id="ARBA00023237"/>
    </source>
</evidence>
<keyword evidence="3 10" id="KW-1134">Transmembrane beta strand</keyword>
<dbReference type="Pfam" id="PF13620">
    <property type="entry name" value="CarboxypepD_reg"/>
    <property type="match status" value="1"/>
</dbReference>
<keyword evidence="16" id="KW-1185">Reference proteome</keyword>
<evidence type="ECO:0000313" key="16">
    <source>
        <dbReference type="Proteomes" id="UP001170954"/>
    </source>
</evidence>
<feature type="domain" description="TonB-dependent receptor-like beta-barrel" evidence="13">
    <location>
        <begin position="499"/>
        <end position="824"/>
    </location>
</feature>
<reference evidence="15" key="1">
    <citation type="submission" date="2020-06" db="EMBL/GenBank/DDBJ databases">
        <authorList>
            <person name="Dong N."/>
        </authorList>
    </citation>
    <scope>NUCLEOTIDE SEQUENCE</scope>
    <source>
        <strain evidence="15">R1692</strain>
    </source>
</reference>
<feature type="signal peptide" evidence="12">
    <location>
        <begin position="1"/>
        <end position="29"/>
    </location>
</feature>
<dbReference type="PANTHER" id="PTHR30069:SF29">
    <property type="entry name" value="HEMOGLOBIN AND HEMOGLOBIN-HAPTOGLOBIN-BINDING PROTEIN 1-RELATED"/>
    <property type="match status" value="1"/>
</dbReference>
<comment type="caution">
    <text evidence="15">The sequence shown here is derived from an EMBL/GenBank/DDBJ whole genome shotgun (WGS) entry which is preliminary data.</text>
</comment>
<dbReference type="InterPro" id="IPR008969">
    <property type="entry name" value="CarboxyPept-like_regulatory"/>
</dbReference>
<dbReference type="Pfam" id="PF00593">
    <property type="entry name" value="TonB_dep_Rec_b-barrel"/>
    <property type="match status" value="1"/>
</dbReference>
<evidence type="ECO:0000256" key="3">
    <source>
        <dbReference type="ARBA" id="ARBA00022452"/>
    </source>
</evidence>
<dbReference type="InterPro" id="IPR012910">
    <property type="entry name" value="Plug_dom"/>
</dbReference>
<keyword evidence="8" id="KW-0675">Receptor</keyword>
<dbReference type="InterPro" id="IPR000531">
    <property type="entry name" value="Beta-barrel_TonB"/>
</dbReference>
<dbReference type="EMBL" id="JACAGK010000007">
    <property type="protein sequence ID" value="MDM1047346.1"/>
    <property type="molecule type" value="Genomic_DNA"/>
</dbReference>
<dbReference type="NCBIfam" id="TIGR04056">
    <property type="entry name" value="OMP_RagA_SusC"/>
    <property type="match status" value="1"/>
</dbReference>
<evidence type="ECO:0000256" key="11">
    <source>
        <dbReference type="RuleBase" id="RU003357"/>
    </source>
</evidence>
<dbReference type="Gene3D" id="2.60.40.1120">
    <property type="entry name" value="Carboxypeptidase-like, regulatory domain"/>
    <property type="match status" value="1"/>
</dbReference>
<evidence type="ECO:0000256" key="12">
    <source>
        <dbReference type="SAM" id="SignalP"/>
    </source>
</evidence>
<organism evidence="15 16">
    <name type="scientific">Sphingobacterium hotanense</name>
    <dbReference type="NCBI Taxonomy" id="649196"/>
    <lineage>
        <taxon>Bacteria</taxon>
        <taxon>Pseudomonadati</taxon>
        <taxon>Bacteroidota</taxon>
        <taxon>Sphingobacteriia</taxon>
        <taxon>Sphingobacteriales</taxon>
        <taxon>Sphingobacteriaceae</taxon>
        <taxon>Sphingobacterium</taxon>
    </lineage>
</organism>
<evidence type="ECO:0000256" key="1">
    <source>
        <dbReference type="ARBA" id="ARBA00004571"/>
    </source>
</evidence>
<evidence type="ECO:0000256" key="7">
    <source>
        <dbReference type="ARBA" id="ARBA00023136"/>
    </source>
</evidence>
<evidence type="ECO:0000256" key="5">
    <source>
        <dbReference type="ARBA" id="ARBA00022729"/>
    </source>
</evidence>
<evidence type="ECO:0000256" key="10">
    <source>
        <dbReference type="PROSITE-ProRule" id="PRU01360"/>
    </source>
</evidence>
<keyword evidence="5 12" id="KW-0732">Signal</keyword>
<evidence type="ECO:0000259" key="13">
    <source>
        <dbReference type="Pfam" id="PF00593"/>
    </source>
</evidence>
<evidence type="ECO:0000256" key="8">
    <source>
        <dbReference type="ARBA" id="ARBA00023170"/>
    </source>
</evidence>
<dbReference type="InterPro" id="IPR036942">
    <property type="entry name" value="Beta-barrel_TonB_sf"/>
</dbReference>
<dbReference type="Pfam" id="PF07715">
    <property type="entry name" value="Plug"/>
    <property type="match status" value="1"/>
</dbReference>
<evidence type="ECO:0000256" key="2">
    <source>
        <dbReference type="ARBA" id="ARBA00022448"/>
    </source>
</evidence>
<dbReference type="NCBIfam" id="TIGR04057">
    <property type="entry name" value="SusC_RagA_signa"/>
    <property type="match status" value="1"/>
</dbReference>
<dbReference type="Gene3D" id="2.40.170.20">
    <property type="entry name" value="TonB-dependent receptor, beta-barrel domain"/>
    <property type="match status" value="1"/>
</dbReference>
<dbReference type="SUPFAM" id="SSF49464">
    <property type="entry name" value="Carboxypeptidase regulatory domain-like"/>
    <property type="match status" value="1"/>
</dbReference>
<dbReference type="Gene3D" id="2.170.130.10">
    <property type="entry name" value="TonB-dependent receptor, plug domain"/>
    <property type="match status" value="1"/>
</dbReference>
<dbReference type="InterPro" id="IPR039426">
    <property type="entry name" value="TonB-dep_rcpt-like"/>
</dbReference>
<dbReference type="InterPro" id="IPR023996">
    <property type="entry name" value="TonB-dep_OMP_SusC/RagA"/>
</dbReference>